<dbReference type="InterPro" id="IPR037185">
    <property type="entry name" value="EmrE-like"/>
</dbReference>
<dbReference type="AlphaFoldDB" id="A0A6J6TNY3"/>
<dbReference type="Pfam" id="PF00892">
    <property type="entry name" value="EamA"/>
    <property type="match status" value="2"/>
</dbReference>
<evidence type="ECO:0000256" key="1">
    <source>
        <dbReference type="ARBA" id="ARBA00004141"/>
    </source>
</evidence>
<proteinExistence type="predicted"/>
<evidence type="ECO:0000256" key="2">
    <source>
        <dbReference type="ARBA" id="ARBA00022692"/>
    </source>
</evidence>
<dbReference type="PANTHER" id="PTHR32322">
    <property type="entry name" value="INNER MEMBRANE TRANSPORTER"/>
    <property type="match status" value="1"/>
</dbReference>
<feature type="transmembrane region" description="Helical" evidence="5">
    <location>
        <begin position="130"/>
        <end position="149"/>
    </location>
</feature>
<dbReference type="InterPro" id="IPR000620">
    <property type="entry name" value="EamA_dom"/>
</dbReference>
<evidence type="ECO:0000256" key="4">
    <source>
        <dbReference type="ARBA" id="ARBA00023136"/>
    </source>
</evidence>
<feature type="domain" description="EamA" evidence="6">
    <location>
        <begin position="158"/>
        <end position="291"/>
    </location>
</feature>
<keyword evidence="3 5" id="KW-1133">Transmembrane helix</keyword>
<reference evidence="8" key="1">
    <citation type="submission" date="2020-05" db="EMBL/GenBank/DDBJ databases">
        <authorList>
            <person name="Chiriac C."/>
            <person name="Salcher M."/>
            <person name="Ghai R."/>
            <person name="Kavagutti S V."/>
        </authorList>
    </citation>
    <scope>NUCLEOTIDE SEQUENCE</scope>
</reference>
<evidence type="ECO:0000313" key="7">
    <source>
        <dbReference type="EMBL" id="CAB4721831.1"/>
    </source>
</evidence>
<dbReference type="EMBL" id="CAEZXX010000147">
    <property type="protein sequence ID" value="CAB4721831.1"/>
    <property type="molecule type" value="Genomic_DNA"/>
</dbReference>
<evidence type="ECO:0000259" key="6">
    <source>
        <dbReference type="Pfam" id="PF00892"/>
    </source>
</evidence>
<evidence type="ECO:0000313" key="9">
    <source>
        <dbReference type="EMBL" id="CAB5055140.1"/>
    </source>
</evidence>
<feature type="transmembrane region" description="Helical" evidence="5">
    <location>
        <begin position="77"/>
        <end position="99"/>
    </location>
</feature>
<name>A0A6J6TNY3_9ZZZZ</name>
<keyword evidence="4 5" id="KW-0472">Membrane</keyword>
<feature type="transmembrane region" description="Helical" evidence="5">
    <location>
        <begin position="17"/>
        <end position="36"/>
    </location>
</feature>
<dbReference type="InterPro" id="IPR050638">
    <property type="entry name" value="AA-Vitamin_Transporters"/>
</dbReference>
<dbReference type="GO" id="GO:0016020">
    <property type="term" value="C:membrane"/>
    <property type="evidence" value="ECO:0007669"/>
    <property type="project" value="UniProtKB-SubCell"/>
</dbReference>
<feature type="transmembrane region" description="Helical" evidence="5">
    <location>
        <begin position="155"/>
        <end position="176"/>
    </location>
</feature>
<feature type="transmembrane region" description="Helical" evidence="5">
    <location>
        <begin position="275"/>
        <end position="295"/>
    </location>
</feature>
<accession>A0A6J6TNY3</accession>
<dbReference type="EMBL" id="CAEZYY010000008">
    <property type="protein sequence ID" value="CAB4748307.1"/>
    <property type="molecule type" value="Genomic_DNA"/>
</dbReference>
<organism evidence="8">
    <name type="scientific">freshwater metagenome</name>
    <dbReference type="NCBI Taxonomy" id="449393"/>
    <lineage>
        <taxon>unclassified sequences</taxon>
        <taxon>metagenomes</taxon>
        <taxon>ecological metagenomes</taxon>
    </lineage>
</organism>
<keyword evidence="2 5" id="KW-0812">Transmembrane</keyword>
<dbReference type="PANTHER" id="PTHR32322:SF2">
    <property type="entry name" value="EAMA DOMAIN-CONTAINING PROTEIN"/>
    <property type="match status" value="1"/>
</dbReference>
<feature type="transmembrane region" description="Helical" evidence="5">
    <location>
        <begin position="42"/>
        <end position="65"/>
    </location>
</feature>
<evidence type="ECO:0000256" key="5">
    <source>
        <dbReference type="SAM" id="Phobius"/>
    </source>
</evidence>
<feature type="transmembrane region" description="Helical" evidence="5">
    <location>
        <begin position="188"/>
        <end position="207"/>
    </location>
</feature>
<evidence type="ECO:0000313" key="8">
    <source>
        <dbReference type="EMBL" id="CAB4748307.1"/>
    </source>
</evidence>
<sequence>MSNITIAARTRFKKLDAGLPVLVVSILIFCAGSTIAKKAHTPGLTLACMRSMIAGTVWMTIILVRKRRIGWQSIKRALLPGITFGVNIACFFTAVSHIPVAKAEFIGALGPLVVVPAGALIYRERIPWKALVWGIPAISGVAIVALLSAKSKGEANGFGIFMAVASVFTWATYLMLTKKFRPGVDIGVFMACTSVAAALVLLPFSIARDGFVTAIPARGWPWIVLLAIANGVVAHTMILVAQKHLPLGTISTMQTAQPGLAAGAAWLVLGETVRPVQFIGMAMVIVSLICYTLTVQRAAFPWQQRRN</sequence>
<feature type="domain" description="EamA" evidence="6">
    <location>
        <begin position="18"/>
        <end position="145"/>
    </location>
</feature>
<evidence type="ECO:0000256" key="3">
    <source>
        <dbReference type="ARBA" id="ARBA00022989"/>
    </source>
</evidence>
<dbReference type="SUPFAM" id="SSF103481">
    <property type="entry name" value="Multidrug resistance efflux transporter EmrE"/>
    <property type="match status" value="2"/>
</dbReference>
<dbReference type="EMBL" id="CAFBQP010000010">
    <property type="protein sequence ID" value="CAB5055140.1"/>
    <property type="molecule type" value="Genomic_DNA"/>
</dbReference>
<protein>
    <submittedName>
        <fullName evidence="8">Unannotated protein</fullName>
    </submittedName>
</protein>
<gene>
    <name evidence="7" type="ORF">UFOPK2602_01793</name>
    <name evidence="8" type="ORF">UFOPK2806_00854</name>
    <name evidence="9" type="ORF">UFOPK4306_00387</name>
</gene>
<comment type="subcellular location">
    <subcellularLocation>
        <location evidence="1">Membrane</location>
        <topology evidence="1">Multi-pass membrane protein</topology>
    </subcellularLocation>
</comment>
<feature type="transmembrane region" description="Helical" evidence="5">
    <location>
        <begin position="219"/>
        <end position="240"/>
    </location>
</feature>